<evidence type="ECO:0000313" key="10">
    <source>
        <dbReference type="EnsemblMetazoa" id="YP_001031204.1"/>
    </source>
</evidence>
<dbReference type="RefSeq" id="YP_001031204.1">
    <property type="nucleotide sequence ID" value="NC_008944.1"/>
</dbReference>
<dbReference type="GeneID" id="4794345"/>
<keyword evidence="5 7" id="KW-0472">Membrane</keyword>
<dbReference type="Pfam" id="PF02326">
    <property type="entry name" value="YMF19"/>
    <property type="match status" value="1"/>
</dbReference>
<evidence type="ECO:0000256" key="1">
    <source>
        <dbReference type="ARBA" id="ARBA00004325"/>
    </source>
</evidence>
<dbReference type="GO" id="GO:0006754">
    <property type="term" value="P:ATP biosynthetic process"/>
    <property type="evidence" value="ECO:0007669"/>
    <property type="project" value="UniProtKB-KW"/>
</dbReference>
<dbReference type="EMBL" id="DQ915601">
    <property type="protein sequence ID" value="ABI48993.1"/>
    <property type="molecule type" value="Genomic_DNA"/>
</dbReference>
<feature type="domain" description="ATP synthase YMF19-like N-terminal" evidence="8">
    <location>
        <begin position="5"/>
        <end position="51"/>
    </location>
</feature>
<dbReference type="Proteomes" id="UP000007879">
    <property type="component" value="Unassembled WGS sequence"/>
</dbReference>
<dbReference type="KEGG" id="aqu:4794345"/>
<dbReference type="GO" id="GO:0031966">
    <property type="term" value="C:mitochondrial membrane"/>
    <property type="evidence" value="ECO:0007669"/>
    <property type="project" value="UniProtKB-SubCell"/>
</dbReference>
<protein>
    <submittedName>
        <fullName evidence="9">ATP synthase F0 subunit 8</fullName>
    </submittedName>
    <submittedName>
        <fullName evidence="10">YMF19 domain-containing protein</fullName>
    </submittedName>
</protein>
<reference evidence="10" key="3">
    <citation type="submission" date="2024-06" db="UniProtKB">
        <authorList>
            <consortium name="EnsemblMetazoa"/>
        </authorList>
    </citation>
    <scope>IDENTIFICATION</scope>
</reference>
<dbReference type="EnsemblMetazoa" id="GeneID_4794345_t1">
    <property type="protein sequence ID" value="YP_001031204.1"/>
    <property type="gene ID" value="GeneID_4794345"/>
</dbReference>
<accession>A2T563</accession>
<dbReference type="InterPro" id="IPR003319">
    <property type="entry name" value="YMF19-like_N"/>
</dbReference>
<evidence type="ECO:0000259" key="8">
    <source>
        <dbReference type="Pfam" id="PF02326"/>
    </source>
</evidence>
<keyword evidence="4 9" id="KW-0496">Mitochondrion</keyword>
<comment type="subcellular location">
    <subcellularLocation>
        <location evidence="1">Mitochondrion membrane</location>
    </subcellularLocation>
</comment>
<evidence type="ECO:0000256" key="5">
    <source>
        <dbReference type="ARBA" id="ARBA00023136"/>
    </source>
</evidence>
<reference evidence="11" key="2">
    <citation type="journal article" date="2010" name="Nature">
        <title>The Amphimedon queenslandica genome and the evolution of animal complexity.</title>
        <authorList>
            <person name="Srivastava M."/>
            <person name="Simakov O."/>
            <person name="Chapman J."/>
            <person name="Fahey B."/>
            <person name="Gauthier M.E."/>
            <person name="Mitros T."/>
            <person name="Richards G.S."/>
            <person name="Conaco C."/>
            <person name="Dacre M."/>
            <person name="Hellsten U."/>
            <person name="Larroux C."/>
            <person name="Putnam N.H."/>
            <person name="Stanke M."/>
            <person name="Adamska M."/>
            <person name="Darling A."/>
            <person name="Degnan S.M."/>
            <person name="Oakley T.H."/>
            <person name="Plachetzki D.C."/>
            <person name="Zhai Y."/>
            <person name="Adamski M."/>
            <person name="Calcino A."/>
            <person name="Cummins S.F."/>
            <person name="Goodstein D.M."/>
            <person name="Harris C."/>
            <person name="Jackson D.J."/>
            <person name="Leys S.P."/>
            <person name="Shu S."/>
            <person name="Woodcroft B.J."/>
            <person name="Vervoort M."/>
            <person name="Kosik K.S."/>
            <person name="Manning G."/>
            <person name="Degnan B.M."/>
            <person name="Rokhsar D.S."/>
        </authorList>
    </citation>
    <scope>NUCLEOTIDE SEQUENCE [LARGE SCALE GENOMIC DNA]</scope>
</reference>
<keyword evidence="2 7" id="KW-0812">Transmembrane</keyword>
<evidence type="ECO:0000256" key="4">
    <source>
        <dbReference type="ARBA" id="ARBA00023128"/>
    </source>
</evidence>
<evidence type="ECO:0000256" key="2">
    <source>
        <dbReference type="ARBA" id="ARBA00022692"/>
    </source>
</evidence>
<keyword evidence="3 7" id="KW-1133">Transmembrane helix</keyword>
<keyword evidence="11" id="KW-1185">Reference proteome</keyword>
<evidence type="ECO:0000313" key="11">
    <source>
        <dbReference type="Proteomes" id="UP000007879"/>
    </source>
</evidence>
<geneLocation type="mitochondrion" evidence="9"/>
<proteinExistence type="predicted"/>
<evidence type="ECO:0000256" key="6">
    <source>
        <dbReference type="ARBA" id="ARBA00023310"/>
    </source>
</evidence>
<keyword evidence="6" id="KW-0066">ATP synthesis</keyword>
<organism evidence="9">
    <name type="scientific">Amphimedon queenslandica</name>
    <name type="common">Sponge</name>
    <dbReference type="NCBI Taxonomy" id="400682"/>
    <lineage>
        <taxon>Eukaryota</taxon>
        <taxon>Metazoa</taxon>
        <taxon>Porifera</taxon>
        <taxon>Demospongiae</taxon>
        <taxon>Heteroscleromorpha</taxon>
        <taxon>Haplosclerida</taxon>
        <taxon>Niphatidae</taxon>
        <taxon>Amphimedon</taxon>
    </lineage>
</organism>
<name>A2T563_AMPQE</name>
<evidence type="ECO:0000256" key="3">
    <source>
        <dbReference type="ARBA" id="ARBA00022989"/>
    </source>
</evidence>
<evidence type="ECO:0000256" key="7">
    <source>
        <dbReference type="SAM" id="Phobius"/>
    </source>
</evidence>
<reference evidence="9" key="1">
    <citation type="journal article" date="2007" name="Mol. Biol. Evol.">
        <title>Mitochondrial diversity of early-branching metazoa is revealed by the complete mt genome of a haplosclerid demosponge.</title>
        <authorList>
            <person name="Erpenbeck D."/>
            <person name="Voigt O."/>
            <person name="Adamski M."/>
            <person name="Adamska M."/>
            <person name="Hooper J."/>
            <person name="Worheide G."/>
            <person name="Degnan B."/>
        </authorList>
    </citation>
    <scope>NUCLEOTIDE SEQUENCE</scope>
</reference>
<dbReference type="AlphaFoldDB" id="A2T563"/>
<feature type="transmembrane region" description="Helical" evidence="7">
    <location>
        <begin position="12"/>
        <end position="32"/>
    </location>
</feature>
<gene>
    <name evidence="9" type="primary">atp8</name>
    <name evidence="10" type="synonym">4794345</name>
</gene>
<evidence type="ECO:0000313" key="9">
    <source>
        <dbReference type="EMBL" id="ABI48993.1"/>
    </source>
</evidence>
<sequence>MGSVPQLDVIAFIGQYTWTLIVLCSIYAIVVNEGLGGWQRMMGVRHAFVSGPSDITGRGGGYPAAEVVRDMCA</sequence>